<evidence type="ECO:0000313" key="1">
    <source>
        <dbReference type="EMBL" id="GBL79768.1"/>
    </source>
</evidence>
<protein>
    <submittedName>
        <fullName evidence="1">Uncharacterized protein</fullName>
    </submittedName>
</protein>
<dbReference type="AlphaFoldDB" id="A0A4Y2AJ00"/>
<sequence>MHIAHGVADYNWRAGVHLHQERNQLDTKSPILYSPDFPCCFRNCDICCFIDAINNDIDCRINRLSAAVSDVN</sequence>
<keyword evidence="2" id="KW-1185">Reference proteome</keyword>
<reference evidence="1 2" key="1">
    <citation type="journal article" date="2019" name="Sci. Rep.">
        <title>Orb-weaving spider Araneus ventricosus genome elucidates the spidroin gene catalogue.</title>
        <authorList>
            <person name="Kono N."/>
            <person name="Nakamura H."/>
            <person name="Ohtoshi R."/>
            <person name="Moran D.A.P."/>
            <person name="Shinohara A."/>
            <person name="Yoshida Y."/>
            <person name="Fujiwara M."/>
            <person name="Mori M."/>
            <person name="Tomita M."/>
            <person name="Arakawa K."/>
        </authorList>
    </citation>
    <scope>NUCLEOTIDE SEQUENCE [LARGE SCALE GENOMIC DNA]</scope>
</reference>
<proteinExistence type="predicted"/>
<dbReference type="Proteomes" id="UP000499080">
    <property type="component" value="Unassembled WGS sequence"/>
</dbReference>
<organism evidence="1 2">
    <name type="scientific">Araneus ventricosus</name>
    <name type="common">Orbweaver spider</name>
    <name type="synonym">Epeira ventricosa</name>
    <dbReference type="NCBI Taxonomy" id="182803"/>
    <lineage>
        <taxon>Eukaryota</taxon>
        <taxon>Metazoa</taxon>
        <taxon>Ecdysozoa</taxon>
        <taxon>Arthropoda</taxon>
        <taxon>Chelicerata</taxon>
        <taxon>Arachnida</taxon>
        <taxon>Araneae</taxon>
        <taxon>Araneomorphae</taxon>
        <taxon>Entelegynae</taxon>
        <taxon>Araneoidea</taxon>
        <taxon>Araneidae</taxon>
        <taxon>Araneus</taxon>
    </lineage>
</organism>
<gene>
    <name evidence="1" type="ORF">AVEN_18284_1</name>
</gene>
<name>A0A4Y2AJ00_ARAVE</name>
<evidence type="ECO:0000313" key="2">
    <source>
        <dbReference type="Proteomes" id="UP000499080"/>
    </source>
</evidence>
<comment type="caution">
    <text evidence="1">The sequence shown here is derived from an EMBL/GenBank/DDBJ whole genome shotgun (WGS) entry which is preliminary data.</text>
</comment>
<dbReference type="EMBL" id="BGPR01000019">
    <property type="protein sequence ID" value="GBL79768.1"/>
    <property type="molecule type" value="Genomic_DNA"/>
</dbReference>
<accession>A0A4Y2AJ00</accession>